<dbReference type="PATRIC" id="fig|585524.9.peg.290"/>
<accession>D4YUB6</accession>
<dbReference type="AlphaFoldDB" id="D4YUB6"/>
<dbReference type="EMBL" id="ADNY01000042">
    <property type="protein sequence ID" value="EFG55262.1"/>
    <property type="molecule type" value="Genomic_DNA"/>
</dbReference>
<organism evidence="1 2">
    <name type="scientific">Lactobacillus amylolyticus DSM 11664</name>
    <dbReference type="NCBI Taxonomy" id="585524"/>
    <lineage>
        <taxon>Bacteria</taxon>
        <taxon>Bacillati</taxon>
        <taxon>Bacillota</taxon>
        <taxon>Bacilli</taxon>
        <taxon>Lactobacillales</taxon>
        <taxon>Lactobacillaceae</taxon>
        <taxon>Lactobacillus</taxon>
    </lineage>
</organism>
<proteinExistence type="predicted"/>
<sequence length="75" mass="8696">MNGFQSAAETKVKLIKTVYDNSLSDLQLYFKISGKDQYIYWGDAGEYPGVDRVANYNPNYIWGGEYGFNFKQFME</sequence>
<dbReference type="OrthoDB" id="2318088at2"/>
<comment type="caution">
    <text evidence="1">The sequence shown here is derived from an EMBL/GenBank/DDBJ whole genome shotgun (WGS) entry which is preliminary data.</text>
</comment>
<protein>
    <submittedName>
        <fullName evidence="1">Uncharacterized protein</fullName>
    </submittedName>
</protein>
<gene>
    <name evidence="1" type="ORF">HMPREF0493_1127</name>
</gene>
<evidence type="ECO:0000313" key="2">
    <source>
        <dbReference type="Proteomes" id="UP000004069"/>
    </source>
</evidence>
<dbReference type="RefSeq" id="WP_006352278.1">
    <property type="nucleotide sequence ID" value="NZ_AZEP01000011.1"/>
</dbReference>
<keyword evidence="2" id="KW-1185">Reference proteome</keyword>
<dbReference type="Proteomes" id="UP000004069">
    <property type="component" value="Unassembled WGS sequence"/>
</dbReference>
<name>D4YUB6_9LACO</name>
<reference evidence="1 2" key="1">
    <citation type="submission" date="2010-04" db="EMBL/GenBank/DDBJ databases">
        <authorList>
            <person name="Muzny D."/>
            <person name="Qin X."/>
            <person name="Deng J."/>
            <person name="Jiang H."/>
            <person name="Liu Y."/>
            <person name="Qu J."/>
            <person name="Song X.-Z."/>
            <person name="Zhang L."/>
            <person name="Thornton R."/>
            <person name="Coyle M."/>
            <person name="Francisco L."/>
            <person name="Jackson L."/>
            <person name="Javaid M."/>
            <person name="Korchina V."/>
            <person name="Kovar C."/>
            <person name="Mata R."/>
            <person name="Mathew T."/>
            <person name="Ngo R."/>
            <person name="Nguyen L."/>
            <person name="Nguyen N."/>
            <person name="Okwuonu G."/>
            <person name="Ongeri F."/>
            <person name="Pham C."/>
            <person name="Simmons D."/>
            <person name="Wilczek-Boney K."/>
            <person name="Hale W."/>
            <person name="Jakkamsetti A."/>
            <person name="Pham P."/>
            <person name="Ruth R."/>
            <person name="San Lucas F."/>
            <person name="Warren J."/>
            <person name="Zhang J."/>
            <person name="Zhao Z."/>
            <person name="Zhou C."/>
            <person name="Zhu D."/>
            <person name="Lee S."/>
            <person name="Bess C."/>
            <person name="Blankenburg K."/>
            <person name="Forbes L."/>
            <person name="Fu Q."/>
            <person name="Gubbala S."/>
            <person name="Hirani K."/>
            <person name="Jayaseelan J.C."/>
            <person name="Lara F."/>
            <person name="Munidasa M."/>
            <person name="Palculict T."/>
            <person name="Patil S."/>
            <person name="Pu L.-L."/>
            <person name="Saada N."/>
            <person name="Tang L."/>
            <person name="Weissenberger G."/>
            <person name="Zhu Y."/>
            <person name="Hemphill L."/>
            <person name="Shang Y."/>
            <person name="Youmans B."/>
            <person name="Ayvaz T."/>
            <person name="Ross M."/>
            <person name="Santibanez J."/>
            <person name="Aqrawi P."/>
            <person name="Gross S."/>
            <person name="Joshi V."/>
            <person name="Fowler G."/>
            <person name="Nazareth L."/>
            <person name="Reid J."/>
            <person name="Worley K."/>
            <person name="Petrosino J."/>
            <person name="Highlander S."/>
            <person name="Gibbs R."/>
        </authorList>
    </citation>
    <scope>NUCLEOTIDE SEQUENCE [LARGE SCALE GENOMIC DNA]</scope>
    <source>
        <strain evidence="1 2">DSM 11664</strain>
    </source>
</reference>
<evidence type="ECO:0000313" key="1">
    <source>
        <dbReference type="EMBL" id="EFG55262.1"/>
    </source>
</evidence>